<keyword evidence="7" id="KW-1185">Reference proteome</keyword>
<proteinExistence type="predicted"/>
<dbReference type="InterPro" id="IPR013780">
    <property type="entry name" value="Glyco_hydro_b"/>
</dbReference>
<dbReference type="STRING" id="1121302.SAMN02745163_01776"/>
<dbReference type="Pfam" id="PF22058">
    <property type="entry name" value="X25_BaPul_like"/>
    <property type="match status" value="4"/>
</dbReference>
<protein>
    <submittedName>
        <fullName evidence="6">Glycosidase</fullName>
    </submittedName>
</protein>
<organism evidence="6 7">
    <name type="scientific">Clostridium cavendishii DSM 21758</name>
    <dbReference type="NCBI Taxonomy" id="1121302"/>
    <lineage>
        <taxon>Bacteria</taxon>
        <taxon>Bacillati</taxon>
        <taxon>Bacillota</taxon>
        <taxon>Clostridia</taxon>
        <taxon>Eubacteriales</taxon>
        <taxon>Clostridiaceae</taxon>
        <taxon>Clostridium</taxon>
    </lineage>
</organism>
<dbReference type="SUPFAM" id="SSF51445">
    <property type="entry name" value="(Trans)glycosidases"/>
    <property type="match status" value="1"/>
</dbReference>
<dbReference type="InterPro" id="IPR006047">
    <property type="entry name" value="GH13_cat_dom"/>
</dbReference>
<dbReference type="GO" id="GO:0005975">
    <property type="term" value="P:carbohydrate metabolic process"/>
    <property type="evidence" value="ECO:0007669"/>
    <property type="project" value="InterPro"/>
</dbReference>
<evidence type="ECO:0000256" key="4">
    <source>
        <dbReference type="SAM" id="Phobius"/>
    </source>
</evidence>
<feature type="transmembrane region" description="Helical" evidence="4">
    <location>
        <begin position="1591"/>
        <end position="1614"/>
    </location>
</feature>
<evidence type="ECO:0000259" key="5">
    <source>
        <dbReference type="SMART" id="SM00642"/>
    </source>
</evidence>
<dbReference type="SMART" id="SM00642">
    <property type="entry name" value="Aamy"/>
    <property type="match status" value="1"/>
</dbReference>
<keyword evidence="4" id="KW-0812">Transmembrane</keyword>
<dbReference type="InterPro" id="IPR013783">
    <property type="entry name" value="Ig-like_fold"/>
</dbReference>
<dbReference type="Pfam" id="PF00128">
    <property type="entry name" value="Alpha-amylase"/>
    <property type="match status" value="1"/>
</dbReference>
<dbReference type="InterPro" id="IPR045857">
    <property type="entry name" value="O16G_dom_2"/>
</dbReference>
<dbReference type="InterPro" id="IPR054409">
    <property type="entry name" value="X25_BaPul-like"/>
</dbReference>
<dbReference type="Gene3D" id="3.90.400.10">
    <property type="entry name" value="Oligo-1,6-glucosidase, Domain 2"/>
    <property type="match status" value="1"/>
</dbReference>
<dbReference type="PANTHER" id="PTHR10357">
    <property type="entry name" value="ALPHA-AMYLASE FAMILY MEMBER"/>
    <property type="match status" value="1"/>
</dbReference>
<gene>
    <name evidence="6" type="ORF">SAMN02745163_01776</name>
</gene>
<dbReference type="RefSeq" id="WP_072986323.1">
    <property type="nucleotide sequence ID" value="NZ_FQZB01000008.1"/>
</dbReference>
<dbReference type="Gene3D" id="3.20.20.80">
    <property type="entry name" value="Glycosidases"/>
    <property type="match status" value="1"/>
</dbReference>
<evidence type="ECO:0000256" key="1">
    <source>
        <dbReference type="ARBA" id="ARBA00022801"/>
    </source>
</evidence>
<dbReference type="GO" id="GO:0016798">
    <property type="term" value="F:hydrolase activity, acting on glycosyl bonds"/>
    <property type="evidence" value="ECO:0007669"/>
    <property type="project" value="UniProtKB-KW"/>
</dbReference>
<reference evidence="6 7" key="1">
    <citation type="submission" date="2016-11" db="EMBL/GenBank/DDBJ databases">
        <authorList>
            <person name="Jaros S."/>
            <person name="Januszkiewicz K."/>
            <person name="Wedrychowicz H."/>
        </authorList>
    </citation>
    <scope>NUCLEOTIDE SEQUENCE [LARGE SCALE GENOMIC DNA]</scope>
    <source>
        <strain evidence="6 7">DSM 21758</strain>
    </source>
</reference>
<dbReference type="Gene3D" id="2.60.40.10">
    <property type="entry name" value="Immunoglobulins"/>
    <property type="match status" value="6"/>
</dbReference>
<dbReference type="PANTHER" id="PTHR10357:SF210">
    <property type="entry name" value="MALTODEXTRIN GLUCOSIDASE"/>
    <property type="match status" value="1"/>
</dbReference>
<dbReference type="SUPFAM" id="SSF81296">
    <property type="entry name" value="E set domains"/>
    <property type="match status" value="2"/>
</dbReference>
<name>A0A1M6IPH8_9CLOT</name>
<evidence type="ECO:0000313" key="7">
    <source>
        <dbReference type="Proteomes" id="UP000184310"/>
    </source>
</evidence>
<dbReference type="EMBL" id="FQZB01000008">
    <property type="protein sequence ID" value="SHJ36259.1"/>
    <property type="molecule type" value="Genomic_DNA"/>
</dbReference>
<evidence type="ECO:0000256" key="2">
    <source>
        <dbReference type="ARBA" id="ARBA00023295"/>
    </source>
</evidence>
<feature type="domain" description="Glycosyl hydrolase family 13 catalytic" evidence="5">
    <location>
        <begin position="770"/>
        <end position="1240"/>
    </location>
</feature>
<keyword evidence="4" id="KW-1133">Transmembrane helix</keyword>
<keyword evidence="2 6" id="KW-0326">Glycosidase</keyword>
<evidence type="ECO:0000313" key="6">
    <source>
        <dbReference type="EMBL" id="SHJ36259.1"/>
    </source>
</evidence>
<dbReference type="SUPFAM" id="SSF51011">
    <property type="entry name" value="Glycosyl hydrolase domain"/>
    <property type="match status" value="1"/>
</dbReference>
<dbReference type="CDD" id="cd11338">
    <property type="entry name" value="AmyAc_CMD"/>
    <property type="match status" value="1"/>
</dbReference>
<sequence length="1621" mass="183030">MRKNASKVLSLFISIFFIFSLINVNTSTIAKASSQEPNINNYAVVVGNFFGNDKLDWKPDNLKGLMKTYSKGIYETFLELEPKNYEYKIAINGTWDESYGNSGNNISLKLTNKSKVYFRLDYLNKKVYDSVNNPEQFKSKATLVGTIGNLIENASDWNPKDDKQALNYIGGGFYSRTFDIKETASKKQYDLNYKIAYNGEWNNGEVGNDITCKIPANTKKISFLSNYLQNSATDSINSLNTNKIPSLIGTLRGEKDWEQNVKGWEFYPLNSNGVFAYTGLFKKGNYSYKACINYDWSESYPSDNKSLTIEEDNKYVVFILDLSNKKLYDSANDYNKVCEILGFTKKPIEVKGATVLDNGTIKFMYKNKEAKDVFLVGNITNSQTSKRQMILEDKDEGIWSLITRIGDKPQNIEYKFLVDGKMYQDPNNENPNGENSIIKFNGFNGRAITLPGSIQTAIGKTAWEPADKDFQFSYLGNGLYKYVLKGASPGSYEYKIAINFKWEPENYGLNGVEHGSNIPITIPKKQDITFLYNDDSHRVVDNINYKALDINLHGKSITSTKLTDTNLTGIYSATLDMKKGAYDDLSLTVKEGDASKEVPVGKIELSQDKSVKISYDPATEFVFNDSSDNKLDINGISYDSKKKEYKSVFGAIKTDASVDFNLKIKKDMASQVKMILTEASGVQKLEMNKNGSFDDGNDKWTLNLKPSTIGTYSYYFVISNGSDVKAYGDDDGFFGPGICNDLGKVKNYEFNVFDKNFKTPDWLKQGIIYQIFPDRFFNGDSLNDYSQKYARGDVAYEFYKSWYNTTENPDLELSDGGKYAGTKGDGIWANEMYGGDLIGVQKKLDYLQGLGVTILYFNPIGQSISNHRYDTSDYNNVDPLLGHMDDFVNLVNEAKKRNMHIILDGVFNHVSDDSIYFDRYGKFMTPEKPLGAYKYWEYVYDTMKKENINQSDAEAKAVEHFKALKITDLHYKDWFNVENVWATKDKDNKPLPKDKEHYYYEGWWGYDSMPVIKALNGSEYKVNSWANEIIDGKDSVTRKWLRNGSNGWRLDVANEVSDETWQHFRTAVKEENKDNAIVGEIWTDASKYILGDMYDSVMNYRFRGAIGNFVNGKTLDGQEGSYTALDATKELEKMREQYPQEALDAMMNLVGSHDTQRIISALDGVKKNQRGFANDPSKEALNKMRLIPFLQMTLEGAPTIYYGDEAGTPGCDDPDNRRGMIWGKGNKELALWYSLLGTTRNKYEVLKTGSTNFITLDKDIQNDVLAFERSNKDDYALIIANRKVEKLTNVSISVSDIKDGTILTDALNNSNKYTVKDGKVTVAVDPLNGLILVKNYIEVTPNYSPLKDIYDKEGIVKDRNIPKPEADLIKEIKDNQNKKIEISLTGNESISRPVLDVLKENKVVLSVKAENGTVFIFEDPAVYDKLKSLGIFDFRLLSTNTLKNESSLKALQKANEGIKFLSKYNFNVDGFENIDFGGKINIKVLINKDIASKQVYVYYLANDGKATKIADCIIDENGFIDFEVDHFSDYFITDKILKVDSANVKPTDPIPVDPNKPVDPSKPVNPSNTNNSTNKIEENKSNANKGNIAKLGGVSATTCIIVSILLLATGVVIVRRKKKLN</sequence>
<dbReference type="InterPro" id="IPR014756">
    <property type="entry name" value="Ig_E-set"/>
</dbReference>
<feature type="compositionally biased region" description="Low complexity" evidence="3">
    <location>
        <begin position="1561"/>
        <end position="1574"/>
    </location>
</feature>
<dbReference type="InterPro" id="IPR017853">
    <property type="entry name" value="GH"/>
</dbReference>
<evidence type="ECO:0000256" key="3">
    <source>
        <dbReference type="SAM" id="MobiDB-lite"/>
    </source>
</evidence>
<dbReference type="Gene3D" id="2.60.40.1180">
    <property type="entry name" value="Golgi alpha-mannosidase II"/>
    <property type="match status" value="1"/>
</dbReference>
<dbReference type="OrthoDB" id="9805159at2"/>
<feature type="region of interest" description="Disordered" evidence="3">
    <location>
        <begin position="1548"/>
        <end position="1581"/>
    </location>
</feature>
<accession>A0A1M6IPH8</accession>
<keyword evidence="1" id="KW-0378">Hydrolase</keyword>
<keyword evidence="4" id="KW-0472">Membrane</keyword>
<dbReference type="Proteomes" id="UP000184310">
    <property type="component" value="Unassembled WGS sequence"/>
</dbReference>
<dbReference type="CDD" id="cd12962">
    <property type="entry name" value="X25_BaPul_like"/>
    <property type="match status" value="1"/>
</dbReference>